<feature type="region of interest" description="Disordered" evidence="1">
    <location>
        <begin position="564"/>
        <end position="595"/>
    </location>
</feature>
<evidence type="ECO:0000256" key="1">
    <source>
        <dbReference type="SAM" id="MobiDB-lite"/>
    </source>
</evidence>
<comment type="caution">
    <text evidence="2">The sequence shown here is derived from an EMBL/GenBank/DDBJ whole genome shotgun (WGS) entry which is preliminary data.</text>
</comment>
<feature type="compositionally biased region" description="Basic and acidic residues" evidence="1">
    <location>
        <begin position="622"/>
        <end position="634"/>
    </location>
</feature>
<dbReference type="EMBL" id="PPTA01000005">
    <property type="protein sequence ID" value="TFB03770.1"/>
    <property type="molecule type" value="Genomic_DNA"/>
</dbReference>
<feature type="compositionally biased region" description="Basic and acidic residues" evidence="1">
    <location>
        <begin position="659"/>
        <end position="672"/>
    </location>
</feature>
<evidence type="ECO:0008006" key="4">
    <source>
        <dbReference type="Google" id="ProtNLM"/>
    </source>
</evidence>
<reference evidence="2 3" key="1">
    <citation type="submission" date="2018-01" db="EMBL/GenBank/DDBJ databases">
        <title>Genome characterization of the sugarcane-associated fungus Trichoderma ghanense CCMA-1212 and their application in lignocelulose bioconversion.</title>
        <authorList>
            <person name="Steindorff A.S."/>
            <person name="Mendes T.D."/>
            <person name="Vilela E.S.D."/>
            <person name="Rodrigues D.S."/>
            <person name="Formighieri E.F."/>
            <person name="Melo I.S."/>
            <person name="Favaro L.C.L."/>
        </authorList>
    </citation>
    <scope>NUCLEOTIDE SEQUENCE [LARGE SCALE GENOMIC DNA]</scope>
    <source>
        <strain evidence="2 3">CCMA-1212</strain>
    </source>
</reference>
<feature type="non-terminal residue" evidence="2">
    <location>
        <position position="1"/>
    </location>
</feature>
<name>A0ABY2H641_9HYPO</name>
<accession>A0ABY2H641</accession>
<protein>
    <recommendedName>
        <fullName evidence="4">Transmembrane protein</fullName>
    </recommendedName>
</protein>
<feature type="compositionally biased region" description="Polar residues" evidence="1">
    <location>
        <begin position="644"/>
        <end position="658"/>
    </location>
</feature>
<feature type="region of interest" description="Disordered" evidence="1">
    <location>
        <begin position="613"/>
        <end position="699"/>
    </location>
</feature>
<dbReference type="GeneID" id="300576352"/>
<evidence type="ECO:0000313" key="3">
    <source>
        <dbReference type="Proteomes" id="UP001642720"/>
    </source>
</evidence>
<proteinExistence type="predicted"/>
<dbReference type="RefSeq" id="XP_073559971.1">
    <property type="nucleotide sequence ID" value="XM_073701902.1"/>
</dbReference>
<gene>
    <name evidence="2" type="ORF">CCMA1212_004604</name>
</gene>
<evidence type="ECO:0000313" key="2">
    <source>
        <dbReference type="EMBL" id="TFB03770.1"/>
    </source>
</evidence>
<dbReference type="Proteomes" id="UP001642720">
    <property type="component" value="Unassembled WGS sequence"/>
</dbReference>
<feature type="compositionally biased region" description="Low complexity" evidence="1">
    <location>
        <begin position="573"/>
        <end position="584"/>
    </location>
</feature>
<keyword evidence="3" id="KW-1185">Reference proteome</keyword>
<sequence>TFFFLKPVGISFSKYARLSAAAAIRPEYENPCIIWQHPTSAIALLAIILSIVILLAATTSDACLSTDSYGPDTRILYSVRQEWDRRRGSSLERHRQLEDHMDPFEEAPSWGFEPSTSREQVFTKDKPSPLRIIKRRHSNDRYDGRTCKGNYTAVDPHGSPSESSFIRSEFLPTLRLPRRRPKSVSERKNGYENETATGLGRPSQKLSFGNCSMSREDDNDVPGQDHNLRNASFFRHSASRFKRFRQKRHSVTSSLDTGEGDRNFSACTLPSERNIWLDLSSRASSRCTNYELEAACYSTNLPIPSKLTRPKESSFVLSPHIRVVSETVGTSFGQQHLWAAVEVTGRLSRAGDGPELDPEMMAGLDKDTASKFGYLYDVIVDILPTPQSSILQIIRQQDIQATMFVGSSVLLLVHVLCRSGVASCPPRQYKHPRQRSEELMEDLEMQLGNSFMPFVNIHVTYSHSAFPSHLASGEGVEMSSLYTKLRTSAEATVKLHNALSPWSPHPVMAKGRLLPLIRRHWGAQRASEVMRQMLEQRSVSSPAHTSERSERFFQSMAQRLLDPTYSPAMSPRQTSGQGTQQMTTDADITAESSPVMRLSCDSGISMRGVSRGEMSVTANRDQPCEDAKGQEDTIRRKRPMTPNVLRNSTPSFASNSVGDRNKDGADDTSDRKRDKKKQGATGDDGGKRKSGLWTWASWF</sequence>
<organism evidence="2 3">
    <name type="scientific">Trichoderma ghanense</name>
    <dbReference type="NCBI Taxonomy" id="65468"/>
    <lineage>
        <taxon>Eukaryota</taxon>
        <taxon>Fungi</taxon>
        <taxon>Dikarya</taxon>
        <taxon>Ascomycota</taxon>
        <taxon>Pezizomycotina</taxon>
        <taxon>Sordariomycetes</taxon>
        <taxon>Hypocreomycetidae</taxon>
        <taxon>Hypocreales</taxon>
        <taxon>Hypocreaceae</taxon>
        <taxon>Trichoderma</taxon>
    </lineage>
</organism>
<feature type="region of interest" description="Disordered" evidence="1">
    <location>
        <begin position="143"/>
        <end position="164"/>
    </location>
</feature>
<feature type="region of interest" description="Disordered" evidence="1">
    <location>
        <begin position="180"/>
        <end position="205"/>
    </location>
</feature>